<dbReference type="InterPro" id="IPR050154">
    <property type="entry name" value="UbiB_kinase"/>
</dbReference>
<comment type="similarity">
    <text evidence="1">Belongs to the protein kinase superfamily. ADCK protein kinase family.</text>
</comment>
<dbReference type="PROSITE" id="PS50011">
    <property type="entry name" value="PROTEIN_KINASE_DOM"/>
    <property type="match status" value="1"/>
</dbReference>
<dbReference type="Pfam" id="PF03109">
    <property type="entry name" value="ABC1"/>
    <property type="match status" value="1"/>
</dbReference>
<evidence type="ECO:0000256" key="1">
    <source>
        <dbReference type="ARBA" id="ARBA00009670"/>
    </source>
</evidence>
<name>A0A7U9KVQ7_9ACTN</name>
<dbReference type="PANTHER" id="PTHR10566">
    <property type="entry name" value="CHAPERONE-ACTIVITY OF BC1 COMPLEX CABC1 -RELATED"/>
    <property type="match status" value="1"/>
</dbReference>
<dbReference type="AlphaFoldDB" id="A0A7U9KVQ7"/>
<proteinExistence type="inferred from homology"/>
<dbReference type="InterPro" id="IPR000719">
    <property type="entry name" value="Prot_kinase_dom"/>
</dbReference>
<dbReference type="CDD" id="cd05121">
    <property type="entry name" value="ABC1_ADCK3-like"/>
    <property type="match status" value="1"/>
</dbReference>
<dbReference type="InterPro" id="IPR004147">
    <property type="entry name" value="ABC1_dom"/>
</dbReference>
<dbReference type="OrthoDB" id="9795390at2"/>
<evidence type="ECO:0000313" key="4">
    <source>
        <dbReference type="Proteomes" id="UP000287830"/>
    </source>
</evidence>
<dbReference type="SUPFAM" id="SSF56112">
    <property type="entry name" value="Protein kinase-like (PK-like)"/>
    <property type="match status" value="1"/>
</dbReference>
<dbReference type="InterPro" id="IPR011009">
    <property type="entry name" value="Kinase-like_dom_sf"/>
</dbReference>
<protein>
    <submittedName>
        <fullName evidence="3">ATP/GTP-binding protein</fullName>
    </submittedName>
</protein>
<feature type="domain" description="Protein kinase" evidence="2">
    <location>
        <begin position="115"/>
        <end position="457"/>
    </location>
</feature>
<evidence type="ECO:0000313" key="3">
    <source>
        <dbReference type="EMBL" id="GCD35657.1"/>
    </source>
</evidence>
<dbReference type="EMBL" id="BHZC01000001">
    <property type="protein sequence ID" value="GCD35657.1"/>
    <property type="molecule type" value="Genomic_DNA"/>
</dbReference>
<dbReference type="Proteomes" id="UP000287830">
    <property type="component" value="Unassembled WGS sequence"/>
</dbReference>
<comment type="caution">
    <text evidence="3">The sequence shown here is derived from an EMBL/GenBank/DDBJ whole genome shotgun (WGS) entry which is preliminary data.</text>
</comment>
<organism evidence="3 4">
    <name type="scientific">Streptomyces chrestomyceticus JCM 4735</name>
    <dbReference type="NCBI Taxonomy" id="1306181"/>
    <lineage>
        <taxon>Bacteria</taxon>
        <taxon>Bacillati</taxon>
        <taxon>Actinomycetota</taxon>
        <taxon>Actinomycetes</taxon>
        <taxon>Kitasatosporales</taxon>
        <taxon>Streptomycetaceae</taxon>
        <taxon>Streptomyces</taxon>
    </lineage>
</organism>
<gene>
    <name evidence="3" type="ORF">OEIGOIKO_03403</name>
</gene>
<dbReference type="GeneID" id="95622319"/>
<dbReference type="GO" id="GO:0004672">
    <property type="term" value="F:protein kinase activity"/>
    <property type="evidence" value="ECO:0007669"/>
    <property type="project" value="InterPro"/>
</dbReference>
<reference evidence="3 4" key="1">
    <citation type="submission" date="2018-11" db="EMBL/GenBank/DDBJ databases">
        <title>Whole genome sequence of Streptomyces chrestomyceticus NBRC 13444(T).</title>
        <authorList>
            <person name="Komaki H."/>
            <person name="Tamura T."/>
        </authorList>
    </citation>
    <scope>NUCLEOTIDE SEQUENCE [LARGE SCALE GENOMIC DNA]</scope>
    <source>
        <strain evidence="3 4">NBRC 13444</strain>
    </source>
</reference>
<evidence type="ECO:0000259" key="2">
    <source>
        <dbReference type="PROSITE" id="PS50011"/>
    </source>
</evidence>
<dbReference type="RefSeq" id="WP_125045536.1">
    <property type="nucleotide sequence ID" value="NZ_BHZC01000001.1"/>
</dbReference>
<dbReference type="PANTHER" id="PTHR10566:SF113">
    <property type="entry name" value="PROTEIN ACTIVITY OF BC1 COMPLEX KINASE 7, CHLOROPLASTIC"/>
    <property type="match status" value="1"/>
</dbReference>
<sequence length="512" mass="55722">MPPGRTRRTARILTRSLYGEAVRAVRARSGSSSRVPAHARQQQRAHTIRATLEELGPLYVKVGQILATRPDLVPEHVREELAQLNDEATAEPFAAFEPILDEELGPDWRRRYPCLRTGEPLGAASLAQVYKATTTDGTPCVIKIQRPGARAAVEADMKVLRRAARALGTAAPRLKEVVNPQAVLEALFTVMQPELDFTREATNMKAARKAAKRFKRLSVPKVIEATPRVLVQTFADGVPINKIKPHTLTRKQRTALAHDLITFMLRSYFVQRTFHADPHPGNILVSEAGTAHLIDWGMVGKIDRNTSTAFLGAFLALAHNDGAGMARQWINLGSATAWSDVAGFISDVSAAVPHWADASLDELNFGVALTAVLRYSTSRGIQVTPLVSVVGKSVANIEGSVRCICPDIKLSQALHEALRDILRDLLSEVLSTEQVARAVIEGLTAVAKTPTQMQALLGDLAARQFTVQSRTNLGVPKGKQPLPHPTSRSVLTTGLTAAAAVALTRNRIRRRT</sequence>
<accession>A0A7U9KVQ7</accession>
<dbReference type="GO" id="GO:0005524">
    <property type="term" value="F:ATP binding"/>
    <property type="evidence" value="ECO:0007669"/>
    <property type="project" value="InterPro"/>
</dbReference>